<protein>
    <submittedName>
        <fullName evidence="2">Uncharacterized protein</fullName>
    </submittedName>
</protein>
<sequence length="65" mass="6819">MNKLTLFGKANAVFGALLLIVGFYAASAEFLGGTFSVTPLIYIALGAVLLINVFVFPAASLKDHT</sequence>
<accession>A0A969TVT5</accession>
<proteinExistence type="predicted"/>
<dbReference type="RefSeq" id="WP_168007945.1">
    <property type="nucleotide sequence ID" value="NZ_JAATHJ010000022.1"/>
</dbReference>
<keyword evidence="1" id="KW-0472">Membrane</keyword>
<reference evidence="2 3" key="1">
    <citation type="submission" date="2020-03" db="EMBL/GenBank/DDBJ databases">
        <title>Assessment of the enzymatic potential of alkaline-tolerant lipase obtained from Bacillus luteus H11 (technogenic soil) for the bioremediation of saline soils contaminated with petroleum substances.</title>
        <authorList>
            <person name="Kalwasinska A."/>
        </authorList>
    </citation>
    <scope>NUCLEOTIDE SEQUENCE [LARGE SCALE GENOMIC DNA]</scope>
    <source>
        <strain evidence="2 3">H11</strain>
    </source>
</reference>
<feature type="transmembrane region" description="Helical" evidence="1">
    <location>
        <begin position="38"/>
        <end position="59"/>
    </location>
</feature>
<name>A0A969TVT5_9BACI</name>
<keyword evidence="1" id="KW-1133">Transmembrane helix</keyword>
<evidence type="ECO:0000313" key="2">
    <source>
        <dbReference type="EMBL" id="NJP38452.1"/>
    </source>
</evidence>
<dbReference type="Proteomes" id="UP000752012">
    <property type="component" value="Unassembled WGS sequence"/>
</dbReference>
<dbReference type="EMBL" id="JAATHJ010000022">
    <property type="protein sequence ID" value="NJP38452.1"/>
    <property type="molecule type" value="Genomic_DNA"/>
</dbReference>
<keyword evidence="1" id="KW-0812">Transmembrane</keyword>
<gene>
    <name evidence="2" type="ORF">HCN83_12720</name>
</gene>
<comment type="caution">
    <text evidence="2">The sequence shown here is derived from an EMBL/GenBank/DDBJ whole genome shotgun (WGS) entry which is preliminary data.</text>
</comment>
<evidence type="ECO:0000313" key="3">
    <source>
        <dbReference type="Proteomes" id="UP000752012"/>
    </source>
</evidence>
<keyword evidence="3" id="KW-1185">Reference proteome</keyword>
<organism evidence="2 3">
    <name type="scientific">Alkalicoccus luteus</name>
    <dbReference type="NCBI Taxonomy" id="1237094"/>
    <lineage>
        <taxon>Bacteria</taxon>
        <taxon>Bacillati</taxon>
        <taxon>Bacillota</taxon>
        <taxon>Bacilli</taxon>
        <taxon>Bacillales</taxon>
        <taxon>Bacillaceae</taxon>
        <taxon>Alkalicoccus</taxon>
    </lineage>
</organism>
<dbReference type="AlphaFoldDB" id="A0A969TVT5"/>
<evidence type="ECO:0000256" key="1">
    <source>
        <dbReference type="SAM" id="Phobius"/>
    </source>
</evidence>